<keyword evidence="3" id="KW-0812">Transmembrane</keyword>
<dbReference type="SUPFAM" id="SSF53933">
    <property type="entry name" value="Microbial ribonucleases"/>
    <property type="match status" value="1"/>
</dbReference>
<keyword evidence="3" id="KW-1133">Transmembrane helix</keyword>
<accession>A0A839HDL8</accession>
<reference evidence="4 5" key="1">
    <citation type="journal article" date="2020" name="Arch. Microbiol.">
        <title>The genome sequence of the giant phototrophic gammaproteobacterium Thiospirillum jenense gives insight into its physiological properties and phylogenetic relationships.</title>
        <authorList>
            <person name="Imhoff J.F."/>
            <person name="Meyer T.E."/>
            <person name="Kyndt J.A."/>
        </authorList>
    </citation>
    <scope>NUCLEOTIDE SEQUENCE [LARGE SCALE GENOMIC DNA]</scope>
    <source>
        <strain evidence="4 5">DSM 216</strain>
    </source>
</reference>
<evidence type="ECO:0000256" key="1">
    <source>
        <dbReference type="ARBA" id="ARBA00022722"/>
    </source>
</evidence>
<dbReference type="Gene3D" id="3.10.450.30">
    <property type="entry name" value="Microbial ribonucleases"/>
    <property type="match status" value="1"/>
</dbReference>
<comment type="caution">
    <text evidence="4">The sequence shown here is derived from an EMBL/GenBank/DDBJ whole genome shotgun (WGS) entry which is preliminary data.</text>
</comment>
<dbReference type="GO" id="GO:0004521">
    <property type="term" value="F:RNA endonuclease activity"/>
    <property type="evidence" value="ECO:0007669"/>
    <property type="project" value="InterPro"/>
</dbReference>
<keyword evidence="3" id="KW-0472">Membrane</keyword>
<keyword evidence="5" id="KW-1185">Reference proteome</keyword>
<name>A0A839HDL8_9GAMM</name>
<dbReference type="InterPro" id="IPR000026">
    <property type="entry name" value="N1-like"/>
</dbReference>
<evidence type="ECO:0000256" key="3">
    <source>
        <dbReference type="SAM" id="Phobius"/>
    </source>
</evidence>
<sequence>MITNTLLKLIAVIVIFFVVNFAYAFTSLADDTVKAVAALSKQIKYSKNLELLDKSQQLLLQQIGRHVDDYLSLLGRYNQEDRLAILLAVAEQKGIVKKTEKLYLYRAVLKGKIEELHLINLLRIEKITKNSLPAEGVKTLDLIKKNGPFPYGKDGTAFNNREKKLPIRENSIYYQEYTVKTPGRLDRGARRIVIGKNGEIYYTEDHYQTFKAVTE</sequence>
<evidence type="ECO:0000256" key="2">
    <source>
        <dbReference type="ARBA" id="ARBA00022801"/>
    </source>
</evidence>
<dbReference type="RefSeq" id="WP_182582221.1">
    <property type="nucleotide sequence ID" value="NZ_JABVCQ010000004.1"/>
</dbReference>
<dbReference type="GO" id="GO:0016787">
    <property type="term" value="F:hydrolase activity"/>
    <property type="evidence" value="ECO:0007669"/>
    <property type="project" value="UniProtKB-KW"/>
</dbReference>
<proteinExistence type="predicted"/>
<evidence type="ECO:0000313" key="4">
    <source>
        <dbReference type="EMBL" id="MBB1125109.1"/>
    </source>
</evidence>
<keyword evidence="1" id="KW-0540">Nuclease</keyword>
<gene>
    <name evidence="4" type="ORF">HUK38_02550</name>
</gene>
<dbReference type="Proteomes" id="UP000548632">
    <property type="component" value="Unassembled WGS sequence"/>
</dbReference>
<keyword evidence="2" id="KW-0378">Hydrolase</keyword>
<dbReference type="EMBL" id="JABVCQ010000004">
    <property type="protein sequence ID" value="MBB1125109.1"/>
    <property type="molecule type" value="Genomic_DNA"/>
</dbReference>
<dbReference type="GO" id="GO:0003723">
    <property type="term" value="F:RNA binding"/>
    <property type="evidence" value="ECO:0007669"/>
    <property type="project" value="InterPro"/>
</dbReference>
<organism evidence="4 5">
    <name type="scientific">Thiospirillum jenense</name>
    <dbReference type="NCBI Taxonomy" id="1653858"/>
    <lineage>
        <taxon>Bacteria</taxon>
        <taxon>Pseudomonadati</taxon>
        <taxon>Pseudomonadota</taxon>
        <taxon>Gammaproteobacteria</taxon>
        <taxon>Chromatiales</taxon>
        <taxon>Chromatiaceae</taxon>
        <taxon>Thiospirillum</taxon>
    </lineage>
</organism>
<protein>
    <submittedName>
        <fullName evidence="4">Uncharacterized protein</fullName>
    </submittedName>
</protein>
<dbReference type="InterPro" id="IPR016191">
    <property type="entry name" value="Ribonuclease/ribotoxin"/>
</dbReference>
<evidence type="ECO:0000313" key="5">
    <source>
        <dbReference type="Proteomes" id="UP000548632"/>
    </source>
</evidence>
<dbReference type="AlphaFoldDB" id="A0A839HDL8"/>
<dbReference type="Pfam" id="PF00545">
    <property type="entry name" value="Ribonuclease"/>
    <property type="match status" value="1"/>
</dbReference>
<feature type="transmembrane region" description="Helical" evidence="3">
    <location>
        <begin position="6"/>
        <end position="25"/>
    </location>
</feature>